<feature type="domain" description="DUF4190" evidence="4">
    <location>
        <begin position="9"/>
        <end position="78"/>
    </location>
</feature>
<accession>A0ABU6IKR7</accession>
<comment type="caution">
    <text evidence="6">The sequence shown here is derived from an EMBL/GenBank/DDBJ whole genome shotgun (WGS) entry which is preliminary data.</text>
</comment>
<feature type="compositionally biased region" description="Low complexity" evidence="2">
    <location>
        <begin position="102"/>
        <end position="114"/>
    </location>
</feature>
<feature type="transmembrane region" description="Helical" evidence="3">
    <location>
        <begin position="32"/>
        <end position="49"/>
    </location>
</feature>
<dbReference type="InterPro" id="IPR025241">
    <property type="entry name" value="DUF4190"/>
</dbReference>
<keyword evidence="1" id="KW-0732">Signal</keyword>
<reference evidence="6 7" key="1">
    <citation type="submission" date="2024-01" db="EMBL/GenBank/DDBJ databases">
        <title>novel species in genus Adlercreutzia.</title>
        <authorList>
            <person name="Liu X."/>
        </authorList>
    </citation>
    <scope>NUCLEOTIDE SEQUENCE [LARGE SCALE GENOMIC DNA]</scope>
    <source>
        <strain evidence="6 7">R7</strain>
    </source>
</reference>
<protein>
    <submittedName>
        <fullName evidence="6">DUF5067 domain-containing protein</fullName>
    </submittedName>
</protein>
<evidence type="ECO:0000313" key="6">
    <source>
        <dbReference type="EMBL" id="MEC4177002.1"/>
    </source>
</evidence>
<dbReference type="InterPro" id="IPR031989">
    <property type="entry name" value="DUF5067"/>
</dbReference>
<evidence type="ECO:0000313" key="7">
    <source>
        <dbReference type="Proteomes" id="UP001349994"/>
    </source>
</evidence>
<keyword evidence="3" id="KW-0812">Transmembrane</keyword>
<evidence type="ECO:0000256" key="3">
    <source>
        <dbReference type="SAM" id="Phobius"/>
    </source>
</evidence>
<name>A0ABU6IKR7_9ACTN</name>
<feature type="compositionally biased region" description="Polar residues" evidence="2">
    <location>
        <begin position="91"/>
        <end position="101"/>
    </location>
</feature>
<dbReference type="EMBL" id="JAYMFF010000029">
    <property type="protein sequence ID" value="MEC4177002.1"/>
    <property type="molecule type" value="Genomic_DNA"/>
</dbReference>
<gene>
    <name evidence="6" type="ORF">VIN30_11135</name>
</gene>
<keyword evidence="3" id="KW-1133">Transmembrane helix</keyword>
<dbReference type="RefSeq" id="WP_326425570.1">
    <property type="nucleotide sequence ID" value="NZ_JAYMFF010000029.1"/>
</dbReference>
<feature type="region of interest" description="Disordered" evidence="2">
    <location>
        <begin position="91"/>
        <end position="114"/>
    </location>
</feature>
<dbReference type="Pfam" id="PF16729">
    <property type="entry name" value="DUF5067"/>
    <property type="match status" value="1"/>
</dbReference>
<evidence type="ECO:0000256" key="1">
    <source>
        <dbReference type="ARBA" id="ARBA00022729"/>
    </source>
</evidence>
<sequence>MEKKPTSGMAVTSLVTGIIALISSFVPLLNLLSFPFVLLAIIFGAIGLWQTVKGTKGGKGIAVAGLVLGVLALLVTVVMYGSAASVADSSEATTDGTGNATEQQAQPADQAEASSDYAVTIDGCRVTEDYAGEPVAVVTYTFTNNSDDATSFMVALRPQVFQNGVELNTAIGSDWDSEKYLKDVKPGSSSTVEIGYTLDDESDLTVEVTELISFDDTILAEATFSVA</sequence>
<evidence type="ECO:0000259" key="4">
    <source>
        <dbReference type="Pfam" id="PF13828"/>
    </source>
</evidence>
<dbReference type="Pfam" id="PF13828">
    <property type="entry name" value="DUF4190"/>
    <property type="match status" value="1"/>
</dbReference>
<evidence type="ECO:0000259" key="5">
    <source>
        <dbReference type="Pfam" id="PF16729"/>
    </source>
</evidence>
<feature type="domain" description="DUF5067" evidence="5">
    <location>
        <begin position="100"/>
        <end position="209"/>
    </location>
</feature>
<dbReference type="Proteomes" id="UP001349994">
    <property type="component" value="Unassembled WGS sequence"/>
</dbReference>
<feature type="transmembrane region" description="Helical" evidence="3">
    <location>
        <begin position="7"/>
        <end position="26"/>
    </location>
</feature>
<dbReference type="InterPro" id="IPR029050">
    <property type="entry name" value="Immunoprotect_excell_Ig-like"/>
</dbReference>
<proteinExistence type="predicted"/>
<evidence type="ECO:0000256" key="2">
    <source>
        <dbReference type="SAM" id="MobiDB-lite"/>
    </source>
</evidence>
<keyword evidence="3" id="KW-0472">Membrane</keyword>
<keyword evidence="7" id="KW-1185">Reference proteome</keyword>
<feature type="transmembrane region" description="Helical" evidence="3">
    <location>
        <begin position="61"/>
        <end position="81"/>
    </location>
</feature>
<organism evidence="6 7">
    <name type="scientific">Adlercreutzia wanghongyangiae</name>
    <dbReference type="NCBI Taxonomy" id="3111451"/>
    <lineage>
        <taxon>Bacteria</taxon>
        <taxon>Bacillati</taxon>
        <taxon>Actinomycetota</taxon>
        <taxon>Coriobacteriia</taxon>
        <taxon>Eggerthellales</taxon>
        <taxon>Eggerthellaceae</taxon>
        <taxon>Adlercreutzia</taxon>
    </lineage>
</organism>
<dbReference type="Gene3D" id="2.60.40.1240">
    <property type="match status" value="1"/>
</dbReference>